<dbReference type="InterPro" id="IPR036188">
    <property type="entry name" value="FAD/NAD-bd_sf"/>
</dbReference>
<dbReference type="Pfam" id="PF01593">
    <property type="entry name" value="Amino_oxidase"/>
    <property type="match status" value="1"/>
</dbReference>
<dbReference type="Gene3D" id="3.50.50.60">
    <property type="entry name" value="FAD/NAD(P)-binding domain"/>
    <property type="match status" value="1"/>
</dbReference>
<dbReference type="SUPFAM" id="SSF51905">
    <property type="entry name" value="FAD/NAD(P)-binding domain"/>
    <property type="match status" value="1"/>
</dbReference>
<dbReference type="InterPro" id="IPR002937">
    <property type="entry name" value="Amino_oxidase"/>
</dbReference>
<dbReference type="GO" id="GO:0016491">
    <property type="term" value="F:oxidoreductase activity"/>
    <property type="evidence" value="ECO:0007669"/>
    <property type="project" value="InterPro"/>
</dbReference>
<dbReference type="PANTHER" id="PTHR21197:SF0">
    <property type="entry name" value="UDP-GALACTOPYRANOSE MUTASE"/>
    <property type="match status" value="1"/>
</dbReference>
<protein>
    <submittedName>
        <fullName evidence="2">Putative amine oxidase</fullName>
    </submittedName>
</protein>
<evidence type="ECO:0000259" key="1">
    <source>
        <dbReference type="Pfam" id="PF01593"/>
    </source>
</evidence>
<dbReference type="PANTHER" id="PTHR21197">
    <property type="entry name" value="UDP-GALACTOPYRANOSE MUTASE"/>
    <property type="match status" value="1"/>
</dbReference>
<evidence type="ECO:0000313" key="2">
    <source>
        <dbReference type="EMBL" id="AGZ94023.1"/>
    </source>
</evidence>
<dbReference type="GO" id="GO:0008767">
    <property type="term" value="F:UDP-galactopyranose mutase activity"/>
    <property type="evidence" value="ECO:0007669"/>
    <property type="project" value="TreeGrafter"/>
</dbReference>
<proteinExistence type="predicted"/>
<dbReference type="EMBL" id="KF386869">
    <property type="protein sequence ID" value="AGZ94023.1"/>
    <property type="molecule type" value="Genomic_DNA"/>
</dbReference>
<sequence>MTVVESEVLILGAGLTGLSAAAAYGPGAVVVEQEDRPGGLVRTECFDGWWFDRVIHLLHLSDPATQAWVRELLGDTLVACPPQAWIDTAAGTVRYPFQLHLSGLEPAARERCLADFAEAARGPDPADAAHYAELLERAFGRGMCEEFFLPYNAKMWRRPLAGLAPSGFQWNLTRPSLAEVERGACGTDGSALAYNSNGWYPRPPAGSPVRGMEVLTSALADRVCDLRTSHRVVRIDPARRSVWAEHEGRTVCFRYRRACVSTIALPRTVELCRDVPDPVREDARRLVWNRVRSVALSVCGPRPRGTGHWRYYPDPRLPFTRLVFMTEFDPATAPPHGWGLLAEVPERAEERPGPDRDLADAVWRAVAGTGVLPAGSRLAASHVMTADPAYVVFTPQNRAAMERVRACLSASGITPLGRYGHWEYSSMERALSDGLHWGRSRRGTPLLSGRAPAP</sequence>
<feature type="domain" description="Amine oxidase" evidence="1">
    <location>
        <begin position="16"/>
        <end position="367"/>
    </location>
</feature>
<reference evidence="2" key="1">
    <citation type="journal article" date="2013" name="Proc. Natl. Acad. Sci. U.S.A.">
        <title>Diversity and abundance of phosphonate biosynthetic genes in nature.</title>
        <authorList>
            <person name="Yu X."/>
            <person name="Doroghazi J.R."/>
            <person name="Janga S.C."/>
            <person name="Zhang J.K."/>
            <person name="Circello B."/>
            <person name="Griffin B.M."/>
            <person name="Labeda D.P."/>
            <person name="Metcalf W.W."/>
        </authorList>
    </citation>
    <scope>NUCLEOTIDE SEQUENCE</scope>
    <source>
        <strain evidence="2">MMG1612</strain>
    </source>
</reference>
<organism evidence="2">
    <name type="scientific">Streptomyces sp. MMG1612</name>
    <dbReference type="NCBI Taxonomy" id="1415547"/>
    <lineage>
        <taxon>Bacteria</taxon>
        <taxon>Bacillati</taxon>
        <taxon>Actinomycetota</taxon>
        <taxon>Actinomycetes</taxon>
        <taxon>Kitasatosporales</taxon>
        <taxon>Streptomycetaceae</taxon>
        <taxon>Streptomyces</taxon>
    </lineage>
</organism>
<name>U5YNX6_9ACTN</name>
<dbReference type="AlphaFoldDB" id="U5YNX6"/>
<dbReference type="GO" id="GO:0050660">
    <property type="term" value="F:flavin adenine dinucleotide binding"/>
    <property type="evidence" value="ECO:0007669"/>
    <property type="project" value="TreeGrafter"/>
</dbReference>
<dbReference type="GO" id="GO:0005829">
    <property type="term" value="C:cytosol"/>
    <property type="evidence" value="ECO:0007669"/>
    <property type="project" value="TreeGrafter"/>
</dbReference>
<accession>U5YNX6</accession>